<evidence type="ECO:0000256" key="5">
    <source>
        <dbReference type="ARBA" id="ARBA00023141"/>
    </source>
</evidence>
<keyword evidence="7" id="KW-0963">Cytoplasm</keyword>
<dbReference type="InterPro" id="IPR006264">
    <property type="entry name" value="EPSP_synthase"/>
</dbReference>
<dbReference type="EC" id="2.5.1.19" evidence="7"/>
<dbReference type="InterPro" id="IPR036968">
    <property type="entry name" value="Enolpyruvate_Tfrase_sf"/>
</dbReference>
<dbReference type="InterPro" id="IPR023193">
    <property type="entry name" value="EPSP_synthase_CS"/>
</dbReference>
<feature type="binding site" evidence="7">
    <location>
        <position position="171"/>
    </location>
    <ligand>
        <name>3-phosphoshikimate</name>
        <dbReference type="ChEBI" id="CHEBI:145989"/>
    </ligand>
</feature>
<dbReference type="GO" id="GO:0003866">
    <property type="term" value="F:3-phosphoshikimate 1-carboxyvinyltransferase activity"/>
    <property type="evidence" value="ECO:0007669"/>
    <property type="project" value="UniProtKB-UniRule"/>
</dbReference>
<keyword evidence="3 7" id="KW-0028">Amino-acid biosynthesis</keyword>
<evidence type="ECO:0000256" key="6">
    <source>
        <dbReference type="ARBA" id="ARBA00044633"/>
    </source>
</evidence>
<dbReference type="PANTHER" id="PTHR21090:SF5">
    <property type="entry name" value="PENTAFUNCTIONAL AROM POLYPEPTIDE"/>
    <property type="match status" value="1"/>
</dbReference>
<accession>A0A8T5GDV9</accession>
<dbReference type="GO" id="GO:0009073">
    <property type="term" value="P:aromatic amino acid family biosynthetic process"/>
    <property type="evidence" value="ECO:0007669"/>
    <property type="project" value="UniProtKB-KW"/>
</dbReference>
<evidence type="ECO:0000256" key="4">
    <source>
        <dbReference type="ARBA" id="ARBA00022679"/>
    </source>
</evidence>
<feature type="binding site" evidence="7">
    <location>
        <position position="345"/>
    </location>
    <ligand>
        <name>phosphoenolpyruvate</name>
        <dbReference type="ChEBI" id="CHEBI:58702"/>
    </ligand>
</feature>
<feature type="binding site" evidence="7">
    <location>
        <position position="337"/>
    </location>
    <ligand>
        <name>3-phosphoshikimate</name>
        <dbReference type="ChEBI" id="CHEBI:145989"/>
    </ligand>
</feature>
<dbReference type="InterPro" id="IPR013792">
    <property type="entry name" value="RNA3'P_cycl/enolpyr_Trfase_a/b"/>
</dbReference>
<dbReference type="Pfam" id="PF00275">
    <property type="entry name" value="EPSP_synthase"/>
    <property type="match status" value="1"/>
</dbReference>
<evidence type="ECO:0000313" key="9">
    <source>
        <dbReference type="EMBL" id="MBT4870314.1"/>
    </source>
</evidence>
<protein>
    <recommendedName>
        <fullName evidence="7">3-phosphoshikimate 1-carboxyvinyltransferase</fullName>
        <ecNumber evidence="7">2.5.1.19</ecNumber>
    </recommendedName>
    <alternativeName>
        <fullName evidence="7">5-enolpyruvylshikimate-3-phosphate synthase</fullName>
        <shortName evidence="7">EPSP synthase</shortName>
        <shortName evidence="7">EPSPS</shortName>
    </alternativeName>
</protein>
<comment type="function">
    <text evidence="7">Catalyzes the transfer of the enolpyruvyl moiety of phosphoenolpyruvate (PEP) to the 5-hydroxyl of shikimate-3-phosphate (S3P) to produce enolpyruvyl shikimate-3-phosphate and inorganic phosphate.</text>
</comment>
<feature type="binding site" evidence="7">
    <location>
        <position position="314"/>
    </location>
    <ligand>
        <name>3-phosphoshikimate</name>
        <dbReference type="ChEBI" id="CHEBI:145989"/>
    </ligand>
</feature>
<feature type="binding site" evidence="7">
    <location>
        <position position="23"/>
    </location>
    <ligand>
        <name>3-phosphoshikimate</name>
        <dbReference type="ChEBI" id="CHEBI:145989"/>
    </ligand>
</feature>
<evidence type="ECO:0000313" key="10">
    <source>
        <dbReference type="Proteomes" id="UP000722459"/>
    </source>
</evidence>
<dbReference type="PANTHER" id="PTHR21090">
    <property type="entry name" value="AROM/DEHYDROQUINATE SYNTHASE"/>
    <property type="match status" value="1"/>
</dbReference>
<comment type="subcellular location">
    <subcellularLocation>
        <location evidence="7">Cytoplasm</location>
    </subcellularLocation>
</comment>
<feature type="binding site" evidence="7">
    <location>
        <position position="386"/>
    </location>
    <ligand>
        <name>phosphoenolpyruvate</name>
        <dbReference type="ChEBI" id="CHEBI:58702"/>
    </ligand>
</feature>
<dbReference type="GO" id="GO:0005737">
    <property type="term" value="C:cytoplasm"/>
    <property type="evidence" value="ECO:0007669"/>
    <property type="project" value="UniProtKB-SubCell"/>
</dbReference>
<feature type="domain" description="Enolpyruvate transferase" evidence="8">
    <location>
        <begin position="7"/>
        <end position="418"/>
    </location>
</feature>
<comment type="caution">
    <text evidence="9">The sequence shown here is derived from an EMBL/GenBank/DDBJ whole genome shotgun (WGS) entry which is preliminary data.</text>
</comment>
<keyword evidence="4 7" id="KW-0808">Transferase</keyword>
<evidence type="ECO:0000256" key="1">
    <source>
        <dbReference type="ARBA" id="ARBA00004811"/>
    </source>
</evidence>
<feature type="binding site" evidence="7">
    <location>
        <position position="22"/>
    </location>
    <ligand>
        <name>3-phosphoshikimate</name>
        <dbReference type="ChEBI" id="CHEBI:145989"/>
    </ligand>
</feature>
<dbReference type="NCBIfam" id="TIGR01356">
    <property type="entry name" value="aroA"/>
    <property type="match status" value="1"/>
</dbReference>
<dbReference type="AlphaFoldDB" id="A0A8T5GDV9"/>
<feature type="binding site" evidence="7">
    <location>
        <position position="92"/>
    </location>
    <ligand>
        <name>phosphoenolpyruvate</name>
        <dbReference type="ChEBI" id="CHEBI:58702"/>
    </ligand>
</feature>
<feature type="binding site" evidence="7">
    <location>
        <position position="172"/>
    </location>
    <ligand>
        <name>3-phosphoshikimate</name>
        <dbReference type="ChEBI" id="CHEBI:145989"/>
    </ligand>
</feature>
<feature type="binding site" evidence="7">
    <location>
        <position position="341"/>
    </location>
    <ligand>
        <name>3-phosphoshikimate</name>
        <dbReference type="ChEBI" id="CHEBI:145989"/>
    </ligand>
</feature>
<dbReference type="HAMAP" id="MF_00210">
    <property type="entry name" value="EPSP_synth"/>
    <property type="match status" value="1"/>
</dbReference>
<dbReference type="GO" id="GO:0008652">
    <property type="term" value="P:amino acid biosynthetic process"/>
    <property type="evidence" value="ECO:0007669"/>
    <property type="project" value="UniProtKB-KW"/>
</dbReference>
<feature type="binding site" evidence="7">
    <location>
        <position position="411"/>
    </location>
    <ligand>
        <name>phosphoenolpyruvate</name>
        <dbReference type="ChEBI" id="CHEBI:58702"/>
    </ligand>
</feature>
<feature type="binding site" evidence="7">
    <location>
        <position position="22"/>
    </location>
    <ligand>
        <name>phosphoenolpyruvate</name>
        <dbReference type="ChEBI" id="CHEBI:58702"/>
    </ligand>
</feature>
<dbReference type="GO" id="GO:0009423">
    <property type="term" value="P:chorismate biosynthetic process"/>
    <property type="evidence" value="ECO:0007669"/>
    <property type="project" value="UniProtKB-UniRule"/>
</dbReference>
<dbReference type="EMBL" id="JABJNZ010000027">
    <property type="protein sequence ID" value="MBT4870314.1"/>
    <property type="molecule type" value="Genomic_DNA"/>
</dbReference>
<comment type="subunit">
    <text evidence="7">Monomer.</text>
</comment>
<feature type="binding site" evidence="7">
    <location>
        <position position="120"/>
    </location>
    <ligand>
        <name>phosphoenolpyruvate</name>
        <dbReference type="ChEBI" id="CHEBI:58702"/>
    </ligand>
</feature>
<dbReference type="InterPro" id="IPR001986">
    <property type="entry name" value="Enolpyruvate_Tfrase_dom"/>
</dbReference>
<proteinExistence type="inferred from homology"/>
<dbReference type="PROSITE" id="PS00104">
    <property type="entry name" value="EPSP_SYNTHASE_1"/>
    <property type="match status" value="1"/>
</dbReference>
<dbReference type="PROSITE" id="PS00885">
    <property type="entry name" value="EPSP_SYNTHASE_2"/>
    <property type="match status" value="1"/>
</dbReference>
<feature type="binding site" evidence="7">
    <location>
        <position position="173"/>
    </location>
    <ligand>
        <name>3-phosphoshikimate</name>
        <dbReference type="ChEBI" id="CHEBI:145989"/>
    </ligand>
</feature>
<feature type="binding site" evidence="7">
    <location>
        <position position="199"/>
    </location>
    <ligand>
        <name>3-phosphoshikimate</name>
        <dbReference type="ChEBI" id="CHEBI:145989"/>
    </ligand>
</feature>
<reference evidence="9" key="1">
    <citation type="journal article" date="2021" name="ISME J.">
        <title>Mercury methylation by metabolically versatile and cosmopolitan marine bacteria.</title>
        <authorList>
            <person name="Lin H."/>
            <person name="Ascher D.B."/>
            <person name="Myung Y."/>
            <person name="Lamborg C.H."/>
            <person name="Hallam S.J."/>
            <person name="Gionfriddo C.M."/>
            <person name="Holt K.E."/>
            <person name="Moreau J.W."/>
        </authorList>
    </citation>
    <scope>NUCLEOTIDE SEQUENCE</scope>
    <source>
        <strain evidence="9">SI075_bin30</strain>
    </source>
</reference>
<dbReference type="PIRSF" id="PIRSF000505">
    <property type="entry name" value="EPSPS"/>
    <property type="match status" value="1"/>
</dbReference>
<dbReference type="CDD" id="cd01556">
    <property type="entry name" value="EPSP_synthase"/>
    <property type="match status" value="1"/>
</dbReference>
<evidence type="ECO:0000256" key="3">
    <source>
        <dbReference type="ARBA" id="ARBA00022605"/>
    </source>
</evidence>
<sequence>MQTREITPKEKIDTSISIPGSKSYANRALVIAALAKGETILSNVPSCDDVKYMIEAIKLLGAKVVRTSPTQINITSPEQLHYDGEIDVGGAGTTMRFLTSLISLGVGNVTLTGNARMCERPIEDLVQALNTNIDGTIIAKNKTDKGERCPPLKINSLGLKGGVIKLEGDTSSQYLTSIILCAPKAKKEVKVEIIGELTSKPFVDMTIDVMKEFGVEVINNNYENFIVPKTNYNPREYFIESDSSGVSYFLAAAAILGGKIRINNINPNSAQGDIHFIEILEKMGCKTTKGENYLELESTGELNGIEIDMNSMIDTVQTLAVIASVAKGTTKITNVANLKVKETNRIAALKNELTKCGISVEAGDDYLIIEGGKPKGVTISTYDDHRMAMSFAVLGLKVPGVKIENHTCVTKSFPEFWELFESL</sequence>
<comment type="pathway">
    <text evidence="1">Metabolic intermediate biosynthesis; chorismate biosynthesis; chorismate from D-erythrose 4-phosphate and phosphoenolpyruvate: step 6/7.</text>
</comment>
<comment type="similarity">
    <text evidence="2 7">Belongs to the EPSP synthase family.</text>
</comment>
<dbReference type="Gene3D" id="3.65.10.10">
    <property type="entry name" value="Enolpyruvate transferase domain"/>
    <property type="match status" value="2"/>
</dbReference>
<feature type="binding site" evidence="7">
    <location>
        <position position="173"/>
    </location>
    <ligand>
        <name>phosphoenolpyruvate</name>
        <dbReference type="ChEBI" id="CHEBI:58702"/>
    </ligand>
</feature>
<feature type="active site" description="Proton acceptor" evidence="7">
    <location>
        <position position="314"/>
    </location>
</feature>
<evidence type="ECO:0000256" key="7">
    <source>
        <dbReference type="HAMAP-Rule" id="MF_00210"/>
    </source>
</evidence>
<comment type="catalytic activity">
    <reaction evidence="6">
        <text>3-phosphoshikimate + phosphoenolpyruvate = 5-O-(1-carboxyvinyl)-3-phosphoshikimate + phosphate</text>
        <dbReference type="Rhea" id="RHEA:21256"/>
        <dbReference type="ChEBI" id="CHEBI:43474"/>
        <dbReference type="ChEBI" id="CHEBI:57701"/>
        <dbReference type="ChEBI" id="CHEBI:58702"/>
        <dbReference type="ChEBI" id="CHEBI:145989"/>
        <dbReference type="EC" id="2.5.1.19"/>
    </reaction>
    <physiologicalReaction direction="left-to-right" evidence="6">
        <dbReference type="Rhea" id="RHEA:21257"/>
    </physiologicalReaction>
</comment>
<dbReference type="SUPFAM" id="SSF55205">
    <property type="entry name" value="EPT/RTPC-like"/>
    <property type="match status" value="1"/>
</dbReference>
<evidence type="ECO:0000259" key="8">
    <source>
        <dbReference type="Pfam" id="PF00275"/>
    </source>
</evidence>
<gene>
    <name evidence="7 9" type="primary">aroA</name>
    <name evidence="9" type="ORF">HON47_01975</name>
</gene>
<evidence type="ECO:0000256" key="2">
    <source>
        <dbReference type="ARBA" id="ARBA00009948"/>
    </source>
</evidence>
<dbReference type="Proteomes" id="UP000722459">
    <property type="component" value="Unassembled WGS sequence"/>
</dbReference>
<feature type="binding site" evidence="7">
    <location>
        <position position="27"/>
    </location>
    <ligand>
        <name>3-phosphoshikimate</name>
        <dbReference type="ChEBI" id="CHEBI:145989"/>
    </ligand>
</feature>
<name>A0A8T5GDV9_9ARCH</name>
<organism evidence="9 10">
    <name type="scientific">Candidatus Iainarchaeum sp</name>
    <dbReference type="NCBI Taxonomy" id="3101447"/>
    <lineage>
        <taxon>Archaea</taxon>
        <taxon>Candidatus Iainarchaeota</taxon>
        <taxon>Candidatus Iainarchaeia</taxon>
        <taxon>Candidatus Iainarchaeales</taxon>
        <taxon>Candidatus Iainarchaeaceae</taxon>
        <taxon>Candidatus Iainarchaeum</taxon>
    </lineage>
</organism>
<keyword evidence="5 7" id="KW-0057">Aromatic amino acid biosynthesis</keyword>